<keyword evidence="1" id="KW-0805">Transcription regulation</keyword>
<dbReference type="InterPro" id="IPR000524">
    <property type="entry name" value="Tscrpt_reg_HTH_GntR"/>
</dbReference>
<proteinExistence type="predicted"/>
<dbReference type="Pfam" id="PF00392">
    <property type="entry name" value="GntR"/>
    <property type="match status" value="1"/>
</dbReference>
<protein>
    <submittedName>
        <fullName evidence="5">GntR family transcriptional regulator</fullName>
    </submittedName>
</protein>
<dbReference type="CDD" id="cd07377">
    <property type="entry name" value="WHTH_GntR"/>
    <property type="match status" value="1"/>
</dbReference>
<sequence>MRASDRVYAVLREEILDGALPPGTTLTEVEQSTRLGYSRTPVREALGRLTADGLVEAASARALVVTDVSGDDISALYELREALEVSAARLAAKRRDQRVFADLHDRFAHAALLVDGGDTGLQRYYDLVAELDAAIDAATGNAYLTQALRSVRLHSARVRRSAQRNPERLRQAASEHLLICQAIRDGDVALAGHATHVHLSLSRANALAASTHSEKTVS</sequence>
<dbReference type="SUPFAM" id="SSF46785">
    <property type="entry name" value="Winged helix' DNA-binding domain"/>
    <property type="match status" value="1"/>
</dbReference>
<keyword evidence="2" id="KW-0238">DNA-binding</keyword>
<dbReference type="PANTHER" id="PTHR43537">
    <property type="entry name" value="TRANSCRIPTIONAL REGULATOR, GNTR FAMILY"/>
    <property type="match status" value="1"/>
</dbReference>
<dbReference type="AlphaFoldDB" id="A0A2A9DSW7"/>
<evidence type="ECO:0000259" key="4">
    <source>
        <dbReference type="PROSITE" id="PS50949"/>
    </source>
</evidence>
<dbReference type="SUPFAM" id="SSF48008">
    <property type="entry name" value="GntR ligand-binding domain-like"/>
    <property type="match status" value="1"/>
</dbReference>
<dbReference type="PANTHER" id="PTHR43537:SF49">
    <property type="entry name" value="TRANSCRIPTIONAL REGULATORY PROTEIN"/>
    <property type="match status" value="1"/>
</dbReference>
<dbReference type="PROSITE" id="PS50949">
    <property type="entry name" value="HTH_GNTR"/>
    <property type="match status" value="1"/>
</dbReference>
<dbReference type="InterPro" id="IPR008920">
    <property type="entry name" value="TF_FadR/GntR_C"/>
</dbReference>
<dbReference type="Gene3D" id="1.20.120.530">
    <property type="entry name" value="GntR ligand-binding domain-like"/>
    <property type="match status" value="1"/>
</dbReference>
<dbReference type="GO" id="GO:0003700">
    <property type="term" value="F:DNA-binding transcription factor activity"/>
    <property type="evidence" value="ECO:0007669"/>
    <property type="project" value="InterPro"/>
</dbReference>
<dbReference type="RefSeq" id="WP_098409151.1">
    <property type="nucleotide sequence ID" value="NZ_PDJE01000001.1"/>
</dbReference>
<dbReference type="InterPro" id="IPR011711">
    <property type="entry name" value="GntR_C"/>
</dbReference>
<name>A0A2A9DSW7_9MICO</name>
<reference evidence="5 6" key="1">
    <citation type="submission" date="2017-10" db="EMBL/GenBank/DDBJ databases">
        <title>Sequencing the genomes of 1000 actinobacteria strains.</title>
        <authorList>
            <person name="Klenk H.-P."/>
        </authorList>
    </citation>
    <scope>NUCLEOTIDE SEQUENCE [LARGE SCALE GENOMIC DNA]</scope>
    <source>
        <strain evidence="5 6">DSM 21798</strain>
    </source>
</reference>
<accession>A0A2A9DSW7</accession>
<keyword evidence="6" id="KW-1185">Reference proteome</keyword>
<dbReference type="InterPro" id="IPR036388">
    <property type="entry name" value="WH-like_DNA-bd_sf"/>
</dbReference>
<dbReference type="SMART" id="SM00345">
    <property type="entry name" value="HTH_GNTR"/>
    <property type="match status" value="1"/>
</dbReference>
<evidence type="ECO:0000256" key="1">
    <source>
        <dbReference type="ARBA" id="ARBA00023015"/>
    </source>
</evidence>
<dbReference type="EMBL" id="PDJE01000001">
    <property type="protein sequence ID" value="PFG29461.1"/>
    <property type="molecule type" value="Genomic_DNA"/>
</dbReference>
<evidence type="ECO:0000313" key="6">
    <source>
        <dbReference type="Proteomes" id="UP000221369"/>
    </source>
</evidence>
<dbReference type="SMART" id="SM00895">
    <property type="entry name" value="FCD"/>
    <property type="match status" value="1"/>
</dbReference>
<evidence type="ECO:0000256" key="3">
    <source>
        <dbReference type="ARBA" id="ARBA00023163"/>
    </source>
</evidence>
<dbReference type="Gene3D" id="1.10.10.10">
    <property type="entry name" value="Winged helix-like DNA-binding domain superfamily/Winged helix DNA-binding domain"/>
    <property type="match status" value="1"/>
</dbReference>
<evidence type="ECO:0000313" key="5">
    <source>
        <dbReference type="EMBL" id="PFG29461.1"/>
    </source>
</evidence>
<dbReference type="Pfam" id="PF07729">
    <property type="entry name" value="FCD"/>
    <property type="match status" value="1"/>
</dbReference>
<dbReference type="Proteomes" id="UP000221369">
    <property type="component" value="Unassembled WGS sequence"/>
</dbReference>
<comment type="caution">
    <text evidence="5">The sequence shown here is derived from an EMBL/GenBank/DDBJ whole genome shotgun (WGS) entry which is preliminary data.</text>
</comment>
<dbReference type="GO" id="GO:0003677">
    <property type="term" value="F:DNA binding"/>
    <property type="evidence" value="ECO:0007669"/>
    <property type="project" value="UniProtKB-KW"/>
</dbReference>
<keyword evidence="3" id="KW-0804">Transcription</keyword>
<evidence type="ECO:0000256" key="2">
    <source>
        <dbReference type="ARBA" id="ARBA00023125"/>
    </source>
</evidence>
<gene>
    <name evidence="5" type="ORF">ATJ78_0367</name>
</gene>
<feature type="domain" description="HTH gntR-type" evidence="4">
    <location>
        <begin position="1"/>
        <end position="68"/>
    </location>
</feature>
<dbReference type="InterPro" id="IPR036390">
    <property type="entry name" value="WH_DNA-bd_sf"/>
</dbReference>
<organism evidence="5 6">
    <name type="scientific">Paramicrobacterium agarici</name>
    <dbReference type="NCBI Taxonomy" id="630514"/>
    <lineage>
        <taxon>Bacteria</taxon>
        <taxon>Bacillati</taxon>
        <taxon>Actinomycetota</taxon>
        <taxon>Actinomycetes</taxon>
        <taxon>Micrococcales</taxon>
        <taxon>Microbacteriaceae</taxon>
        <taxon>Paramicrobacterium</taxon>
    </lineage>
</organism>